<protein>
    <submittedName>
        <fullName evidence="5">YesN/AraC family two-component response regulator</fullName>
    </submittedName>
</protein>
<evidence type="ECO:0000313" key="5">
    <source>
        <dbReference type="EMBL" id="MBB4621685.1"/>
    </source>
</evidence>
<feature type="domain" description="HTH araC/xylS-type" evidence="4">
    <location>
        <begin position="193"/>
        <end position="298"/>
    </location>
</feature>
<dbReference type="InterPro" id="IPR009057">
    <property type="entry name" value="Homeodomain-like_sf"/>
</dbReference>
<evidence type="ECO:0000313" key="6">
    <source>
        <dbReference type="Proteomes" id="UP000533637"/>
    </source>
</evidence>
<dbReference type="SMART" id="SM00342">
    <property type="entry name" value="HTH_ARAC"/>
    <property type="match status" value="1"/>
</dbReference>
<dbReference type="Gene3D" id="1.10.10.60">
    <property type="entry name" value="Homeodomain-like"/>
    <property type="match status" value="2"/>
</dbReference>
<sequence>MEKKNTLDFKTVYDCNCCLACKTLHPQVSLINLENPSLEQDTVKFEFYAILLIENCPDECSCCGRKYYDYSNATMVFLTPGEIFRMSEEKTLPGKGYLLVFHPDLLFQTTLKNHIENYTFFHYRKEEALHLSQRETEKVTCCLWNIEEELHHSIDMHSSTILSRHIELLLDYCARYYERQFITRENKNKTILEKMEQLLDDYISSGRLQNGKLPASDYLAKRLNLSASYFNDLLKFETGKTLEQYFEFKRLEVAKRMLLKSDATPAIIARQLGYPNVQYFSLIFKKITGVAPSDYRYSQN</sequence>
<keyword evidence="2" id="KW-0238">DNA-binding</keyword>
<evidence type="ECO:0000259" key="4">
    <source>
        <dbReference type="PROSITE" id="PS01124"/>
    </source>
</evidence>
<dbReference type="RefSeq" id="WP_183669971.1">
    <property type="nucleotide sequence ID" value="NZ_BMPB01000002.1"/>
</dbReference>
<organism evidence="5 6">
    <name type="scientific">Parabacteroides faecis</name>
    <dbReference type="NCBI Taxonomy" id="1217282"/>
    <lineage>
        <taxon>Bacteria</taxon>
        <taxon>Pseudomonadati</taxon>
        <taxon>Bacteroidota</taxon>
        <taxon>Bacteroidia</taxon>
        <taxon>Bacteroidales</taxon>
        <taxon>Tannerellaceae</taxon>
        <taxon>Parabacteroides</taxon>
    </lineage>
</organism>
<dbReference type="Pfam" id="PF12833">
    <property type="entry name" value="HTH_18"/>
    <property type="match status" value="1"/>
</dbReference>
<dbReference type="InterPro" id="IPR018060">
    <property type="entry name" value="HTH_AraC"/>
</dbReference>
<dbReference type="PROSITE" id="PS01124">
    <property type="entry name" value="HTH_ARAC_FAMILY_2"/>
    <property type="match status" value="1"/>
</dbReference>
<evidence type="ECO:0000256" key="2">
    <source>
        <dbReference type="ARBA" id="ARBA00023125"/>
    </source>
</evidence>
<reference evidence="5 6" key="1">
    <citation type="submission" date="2020-08" db="EMBL/GenBank/DDBJ databases">
        <title>Genomic Encyclopedia of Type Strains, Phase IV (KMG-IV): sequencing the most valuable type-strain genomes for metagenomic binning, comparative biology and taxonomic classification.</title>
        <authorList>
            <person name="Goeker M."/>
        </authorList>
    </citation>
    <scope>NUCLEOTIDE SEQUENCE [LARGE SCALE GENOMIC DNA]</scope>
    <source>
        <strain evidence="5 6">DSM 102983</strain>
    </source>
</reference>
<dbReference type="PANTHER" id="PTHR43280">
    <property type="entry name" value="ARAC-FAMILY TRANSCRIPTIONAL REGULATOR"/>
    <property type="match status" value="1"/>
</dbReference>
<dbReference type="PANTHER" id="PTHR43280:SF32">
    <property type="entry name" value="TRANSCRIPTIONAL REGULATORY PROTEIN"/>
    <property type="match status" value="1"/>
</dbReference>
<keyword evidence="1" id="KW-0805">Transcription regulation</keyword>
<keyword evidence="3" id="KW-0804">Transcription</keyword>
<proteinExistence type="predicted"/>
<dbReference type="Proteomes" id="UP000533637">
    <property type="component" value="Unassembled WGS sequence"/>
</dbReference>
<evidence type="ECO:0000256" key="3">
    <source>
        <dbReference type="ARBA" id="ARBA00023163"/>
    </source>
</evidence>
<keyword evidence="6" id="KW-1185">Reference proteome</keyword>
<name>A0ABR6KJU3_9BACT</name>
<gene>
    <name evidence="5" type="ORF">GGQ57_001579</name>
</gene>
<comment type="caution">
    <text evidence="5">The sequence shown here is derived from an EMBL/GenBank/DDBJ whole genome shotgun (WGS) entry which is preliminary data.</text>
</comment>
<dbReference type="EMBL" id="JACHOC010000002">
    <property type="protein sequence ID" value="MBB4621685.1"/>
    <property type="molecule type" value="Genomic_DNA"/>
</dbReference>
<evidence type="ECO:0000256" key="1">
    <source>
        <dbReference type="ARBA" id="ARBA00023015"/>
    </source>
</evidence>
<dbReference type="SUPFAM" id="SSF46689">
    <property type="entry name" value="Homeodomain-like"/>
    <property type="match status" value="1"/>
</dbReference>
<accession>A0ABR6KJU3</accession>